<feature type="domain" description="AMP-dependent ligase C-terminal" evidence="12">
    <location>
        <begin position="334"/>
        <end position="430"/>
    </location>
</feature>
<dbReference type="CDD" id="cd05913">
    <property type="entry name" value="PaaK"/>
    <property type="match status" value="1"/>
</dbReference>
<comment type="catalytic activity">
    <reaction evidence="4">
        <text>2-phenylacetate + ATP + CoA = phenylacetyl-CoA + AMP + diphosphate</text>
        <dbReference type="Rhea" id="RHEA:20956"/>
        <dbReference type="ChEBI" id="CHEBI:18401"/>
        <dbReference type="ChEBI" id="CHEBI:30616"/>
        <dbReference type="ChEBI" id="CHEBI:33019"/>
        <dbReference type="ChEBI" id="CHEBI:57287"/>
        <dbReference type="ChEBI" id="CHEBI:57390"/>
        <dbReference type="ChEBI" id="CHEBI:456215"/>
        <dbReference type="EC" id="6.2.1.30"/>
    </reaction>
    <physiologicalReaction direction="left-to-right" evidence="4">
        <dbReference type="Rhea" id="RHEA:20957"/>
    </physiologicalReaction>
</comment>
<dbReference type="PANTHER" id="PTHR43439:SF1">
    <property type="entry name" value="PHENYLACETATE-COENZYME A LIGASE"/>
    <property type="match status" value="1"/>
</dbReference>
<evidence type="ECO:0000313" key="14">
    <source>
        <dbReference type="Proteomes" id="UP000823865"/>
    </source>
</evidence>
<dbReference type="PANTHER" id="PTHR43439">
    <property type="entry name" value="PHENYLACETATE-COENZYME A LIGASE"/>
    <property type="match status" value="1"/>
</dbReference>
<dbReference type="GO" id="GO:0000166">
    <property type="term" value="F:nucleotide binding"/>
    <property type="evidence" value="ECO:0007669"/>
    <property type="project" value="UniProtKB-KW"/>
</dbReference>
<comment type="function">
    <text evidence="10">Catalyzes the activation of phenylacetic acid (PA) to phenylacetyl-CoA (PA-CoA).</text>
</comment>
<evidence type="ECO:0000256" key="10">
    <source>
        <dbReference type="PIRNR" id="PIRNR006444"/>
    </source>
</evidence>
<evidence type="ECO:0000256" key="2">
    <source>
        <dbReference type="ARBA" id="ARBA00022598"/>
    </source>
</evidence>
<dbReference type="EMBL" id="JAHLFU010000237">
    <property type="protein sequence ID" value="MBU3854462.1"/>
    <property type="molecule type" value="Genomic_DNA"/>
</dbReference>
<reference evidence="13" key="1">
    <citation type="journal article" date="2021" name="PeerJ">
        <title>Extensive microbial diversity within the chicken gut microbiome revealed by metagenomics and culture.</title>
        <authorList>
            <person name="Gilroy R."/>
            <person name="Ravi A."/>
            <person name="Getino M."/>
            <person name="Pursley I."/>
            <person name="Horton D.L."/>
            <person name="Alikhan N.F."/>
            <person name="Baker D."/>
            <person name="Gharbi K."/>
            <person name="Hall N."/>
            <person name="Watson M."/>
            <person name="Adriaenssens E.M."/>
            <person name="Foster-Nyarko E."/>
            <person name="Jarju S."/>
            <person name="Secka A."/>
            <person name="Antonio M."/>
            <person name="Oren A."/>
            <person name="Chaudhuri R.R."/>
            <person name="La Ragione R."/>
            <person name="Hildebrand F."/>
            <person name="Pallen M.J."/>
        </authorList>
    </citation>
    <scope>NUCLEOTIDE SEQUENCE</scope>
    <source>
        <strain evidence="13">G3-2149</strain>
    </source>
</reference>
<evidence type="ECO:0000256" key="6">
    <source>
        <dbReference type="ARBA" id="ARBA00061566"/>
    </source>
</evidence>
<dbReference type="Gene3D" id="3.30.300.30">
    <property type="match status" value="1"/>
</dbReference>
<proteinExistence type="inferred from homology"/>
<dbReference type="FunFam" id="3.30.300.30:FF:000019">
    <property type="entry name" value="Phenylacetate-coenzyme A ligase"/>
    <property type="match status" value="1"/>
</dbReference>
<comment type="similarity">
    <text evidence="6 10">Belongs to the phenylacetyl-CoA ligase family.</text>
</comment>
<dbReference type="AlphaFoldDB" id="A0A9E2L9N5"/>
<gene>
    <name evidence="13" type="ORF">H9789_11745</name>
</gene>
<organism evidence="13 14">
    <name type="scientific">Candidatus Paraprevotella stercoravium</name>
    <dbReference type="NCBI Taxonomy" id="2838725"/>
    <lineage>
        <taxon>Bacteria</taxon>
        <taxon>Pseudomonadati</taxon>
        <taxon>Bacteroidota</taxon>
        <taxon>Bacteroidia</taxon>
        <taxon>Bacteroidales</taxon>
        <taxon>Prevotellaceae</taxon>
        <taxon>Paraprevotella</taxon>
    </lineage>
</organism>
<evidence type="ECO:0000256" key="5">
    <source>
        <dbReference type="ARBA" id="ARBA00060591"/>
    </source>
</evidence>
<dbReference type="SUPFAM" id="SSF56801">
    <property type="entry name" value="Acetyl-CoA synthetase-like"/>
    <property type="match status" value="1"/>
</dbReference>
<dbReference type="EC" id="6.2.1.30" evidence="7 10"/>
<keyword evidence="3 10" id="KW-0547">Nucleotide-binding</keyword>
<accession>A0A9E2L9N5</accession>
<dbReference type="InterPro" id="IPR045851">
    <property type="entry name" value="AMP-bd_C_sf"/>
</dbReference>
<dbReference type="Pfam" id="PF14535">
    <property type="entry name" value="AMP-binding_C_2"/>
    <property type="match status" value="1"/>
</dbReference>
<dbReference type="GO" id="GO:0047475">
    <property type="term" value="F:phenylacetate-CoA ligase activity"/>
    <property type="evidence" value="ECO:0007669"/>
    <property type="project" value="UniProtKB-EC"/>
</dbReference>
<name>A0A9E2L9N5_9BACT</name>
<comment type="pathway">
    <text evidence="5 10">Aromatic compound metabolism; phenylacetate degradation.</text>
</comment>
<evidence type="ECO:0000259" key="12">
    <source>
        <dbReference type="Pfam" id="PF14535"/>
    </source>
</evidence>
<dbReference type="Gene3D" id="3.40.50.12780">
    <property type="entry name" value="N-terminal domain of ligase-like"/>
    <property type="match status" value="1"/>
</dbReference>
<sequence>MIWNESKECMSREEMRMLQGKRLHKLVDLVYHNTPFYRKKMQEMDLTPEDIQTIDDIVKLPFTTKQDLRDNYPYGLQAASMQEIVRVHASSGTTGNPTVVGYTRHDLEVWKEVTARALGAFGISRNDVFSVGYGYGLFTGGLGLHYGVEHLGATVIPTSTGNTEKHLHLLKDLQVTGLACTPSYALYLAETMQKKGMTKEDLHLRVGVFGAEPWTENMRQEIEQKLGLQGYNIYGLSEIIGPGVAYECSCKNGSHISEDHFYPEIIDPETGKVLPAGETGELVLTTLTKTGMPLLRYRTKDLTSLITEPCECGRTNVRITRIIGRSDDMLIIRGINVFPSQVESVILEMKEFEPQYMLVVDRQGNLDTLEVQVELRKELYTDEMGSLLNLKKKLADRLKSVLSISAQVKLMEPNSIPRSEGKSKRVIDKRIIK</sequence>
<feature type="domain" description="AMP-dependent synthetase/ligase" evidence="11">
    <location>
        <begin position="76"/>
        <end position="284"/>
    </location>
</feature>
<dbReference type="Pfam" id="PF00501">
    <property type="entry name" value="AMP-binding"/>
    <property type="match status" value="1"/>
</dbReference>
<keyword evidence="2 10" id="KW-0436">Ligase</keyword>
<evidence type="ECO:0000256" key="1">
    <source>
        <dbReference type="ARBA" id="ARBA00011245"/>
    </source>
</evidence>
<dbReference type="PIRSF" id="PIRSF006444">
    <property type="entry name" value="PaaK"/>
    <property type="match status" value="1"/>
</dbReference>
<comment type="caution">
    <text evidence="13">The sequence shown here is derived from an EMBL/GenBank/DDBJ whole genome shotgun (WGS) entry which is preliminary data.</text>
</comment>
<dbReference type="GO" id="GO:0010124">
    <property type="term" value="P:phenylacetate catabolic process"/>
    <property type="evidence" value="ECO:0007669"/>
    <property type="project" value="UniProtKB-UniRule"/>
</dbReference>
<dbReference type="InterPro" id="IPR028154">
    <property type="entry name" value="AMP-dep_Lig_C"/>
</dbReference>
<dbReference type="InterPro" id="IPR011880">
    <property type="entry name" value="PA_CoA_ligase"/>
</dbReference>
<reference evidence="13" key="2">
    <citation type="submission" date="2021-04" db="EMBL/GenBank/DDBJ databases">
        <authorList>
            <person name="Gilroy R."/>
        </authorList>
    </citation>
    <scope>NUCLEOTIDE SEQUENCE</scope>
    <source>
        <strain evidence="13">G3-2149</strain>
    </source>
</reference>
<dbReference type="Proteomes" id="UP000823865">
    <property type="component" value="Unassembled WGS sequence"/>
</dbReference>
<dbReference type="InterPro" id="IPR042099">
    <property type="entry name" value="ANL_N_sf"/>
</dbReference>
<evidence type="ECO:0000313" key="13">
    <source>
        <dbReference type="EMBL" id="MBU3854462.1"/>
    </source>
</evidence>
<protein>
    <recommendedName>
        <fullName evidence="8 10">Phenylacetate-coenzyme A ligase</fullName>
        <ecNumber evidence="7 10">6.2.1.30</ecNumber>
    </recommendedName>
    <alternativeName>
        <fullName evidence="9 10">Phenylacetyl-CoA ligase</fullName>
    </alternativeName>
</protein>
<evidence type="ECO:0000256" key="3">
    <source>
        <dbReference type="ARBA" id="ARBA00022741"/>
    </source>
</evidence>
<evidence type="ECO:0000256" key="9">
    <source>
        <dbReference type="ARBA" id="ARBA00075111"/>
    </source>
</evidence>
<dbReference type="InterPro" id="IPR000873">
    <property type="entry name" value="AMP-dep_synth/lig_dom"/>
</dbReference>
<evidence type="ECO:0000256" key="4">
    <source>
        <dbReference type="ARBA" id="ARBA00050450"/>
    </source>
</evidence>
<dbReference type="FunFam" id="3.40.50.12780:FF:000016">
    <property type="entry name" value="Phenylacetate-coenzyme A ligase"/>
    <property type="match status" value="1"/>
</dbReference>
<evidence type="ECO:0000256" key="8">
    <source>
        <dbReference type="ARBA" id="ARBA00068695"/>
    </source>
</evidence>
<dbReference type="InterPro" id="IPR051414">
    <property type="entry name" value="Adenylate-forming_Reductase"/>
</dbReference>
<evidence type="ECO:0000256" key="7">
    <source>
        <dbReference type="ARBA" id="ARBA00066629"/>
    </source>
</evidence>
<evidence type="ECO:0000259" key="11">
    <source>
        <dbReference type="Pfam" id="PF00501"/>
    </source>
</evidence>
<comment type="subunit">
    <text evidence="1">Monomer.</text>
</comment>